<protein>
    <recommendedName>
        <fullName evidence="3">Reverse transcriptase domain-containing protein</fullName>
    </recommendedName>
</protein>
<gene>
    <name evidence="1" type="ORF">CR513_54841</name>
</gene>
<proteinExistence type="predicted"/>
<evidence type="ECO:0000313" key="2">
    <source>
        <dbReference type="Proteomes" id="UP000257109"/>
    </source>
</evidence>
<dbReference type="PANTHER" id="PTHR33067">
    <property type="entry name" value="RNA-DIRECTED DNA POLYMERASE-RELATED"/>
    <property type="match status" value="1"/>
</dbReference>
<evidence type="ECO:0008006" key="3">
    <source>
        <dbReference type="Google" id="ProtNLM"/>
    </source>
</evidence>
<dbReference type="Proteomes" id="UP000257109">
    <property type="component" value="Unassembled WGS sequence"/>
</dbReference>
<feature type="non-terminal residue" evidence="1">
    <location>
        <position position="1"/>
    </location>
</feature>
<dbReference type="InterPro" id="IPR021109">
    <property type="entry name" value="Peptidase_aspartic_dom_sf"/>
</dbReference>
<dbReference type="OrthoDB" id="1105819at2759"/>
<comment type="caution">
    <text evidence="1">The sequence shown here is derived from an EMBL/GenBank/DDBJ whole genome shotgun (WGS) entry which is preliminary data.</text>
</comment>
<dbReference type="Gene3D" id="2.40.70.10">
    <property type="entry name" value="Acid Proteases"/>
    <property type="match status" value="1"/>
</dbReference>
<accession>A0A371EK86</accession>
<reference evidence="1" key="1">
    <citation type="submission" date="2018-05" db="EMBL/GenBank/DDBJ databases">
        <title>Draft genome of Mucuna pruriens seed.</title>
        <authorList>
            <person name="Nnadi N.E."/>
            <person name="Vos R."/>
            <person name="Hasami M.H."/>
            <person name="Devisetty U.K."/>
            <person name="Aguiy J.C."/>
        </authorList>
    </citation>
    <scope>NUCLEOTIDE SEQUENCE [LARGE SCALE GENOMIC DNA]</scope>
    <source>
        <strain evidence="1">JCA_2017</strain>
    </source>
</reference>
<name>A0A371EK86_MUCPR</name>
<dbReference type="PANTHER" id="PTHR33067:SF9">
    <property type="entry name" value="RNA-DIRECTED DNA POLYMERASE"/>
    <property type="match status" value="1"/>
</dbReference>
<keyword evidence="2" id="KW-1185">Reference proteome</keyword>
<organism evidence="1 2">
    <name type="scientific">Mucuna pruriens</name>
    <name type="common">Velvet bean</name>
    <name type="synonym">Dolichos pruriens</name>
    <dbReference type="NCBI Taxonomy" id="157652"/>
    <lineage>
        <taxon>Eukaryota</taxon>
        <taxon>Viridiplantae</taxon>
        <taxon>Streptophyta</taxon>
        <taxon>Embryophyta</taxon>
        <taxon>Tracheophyta</taxon>
        <taxon>Spermatophyta</taxon>
        <taxon>Magnoliopsida</taxon>
        <taxon>eudicotyledons</taxon>
        <taxon>Gunneridae</taxon>
        <taxon>Pentapetalae</taxon>
        <taxon>rosids</taxon>
        <taxon>fabids</taxon>
        <taxon>Fabales</taxon>
        <taxon>Fabaceae</taxon>
        <taxon>Papilionoideae</taxon>
        <taxon>50 kb inversion clade</taxon>
        <taxon>NPAAA clade</taxon>
        <taxon>indigoferoid/millettioid clade</taxon>
        <taxon>Phaseoleae</taxon>
        <taxon>Mucuna</taxon>
    </lineage>
</organism>
<sequence>MKIQEKQGLSNSIHCLHDRWASDTKLALLGPPLGPYIPSQTVINPQVNVIAITLRSDKELPQQQQPTSNVAKGKVAQISKHAKFLKELCTHKRKNLKGDVEMARNMSALIKSEQVSSLIQPTMLKKYRNPSTFIVPCTISKCTFDSMLDLGTSINVMPLSIYKSLILGDSEPTSVVIQLANRSTTHPLGILEDVLVQKKIDQELKCGLMSMNKASIYHWSKHEKGKLKRVEGKNDKGIS</sequence>
<dbReference type="AlphaFoldDB" id="A0A371EK86"/>
<evidence type="ECO:0000313" key="1">
    <source>
        <dbReference type="EMBL" id="RDX66394.1"/>
    </source>
</evidence>
<dbReference type="EMBL" id="QJKJ01013452">
    <property type="protein sequence ID" value="RDX66394.1"/>
    <property type="molecule type" value="Genomic_DNA"/>
</dbReference>